<accession>A0ABT1KBD3</accession>
<protein>
    <recommendedName>
        <fullName evidence="3">DivIVA domain-containing protein</fullName>
    </recommendedName>
</protein>
<proteinExistence type="predicted"/>
<sequence>MNKAQAARATLILVRGAPIATEDMFSKSFSWAVREPGYDSSDVSCLIAQVAREIDRLVRQVYGRVART</sequence>
<evidence type="ECO:0008006" key="3">
    <source>
        <dbReference type="Google" id="ProtNLM"/>
    </source>
</evidence>
<name>A0ABT1KBD3_9ACTN</name>
<gene>
    <name evidence="1" type="ORF">HD595_007119</name>
</gene>
<reference evidence="1 2" key="1">
    <citation type="submission" date="2022-06" db="EMBL/GenBank/DDBJ databases">
        <title>Sequencing the genomes of 1000 actinobacteria strains.</title>
        <authorList>
            <person name="Klenk H.-P."/>
        </authorList>
    </citation>
    <scope>NUCLEOTIDE SEQUENCE [LARGE SCALE GENOMIC DNA]</scope>
    <source>
        <strain evidence="1 2">DSM 44170</strain>
    </source>
</reference>
<comment type="caution">
    <text evidence="1">The sequence shown here is derived from an EMBL/GenBank/DDBJ whole genome shotgun (WGS) entry which is preliminary data.</text>
</comment>
<dbReference type="Proteomes" id="UP001320766">
    <property type="component" value="Unassembled WGS sequence"/>
</dbReference>
<keyword evidence="2" id="KW-1185">Reference proteome</keyword>
<dbReference type="EMBL" id="JAMZEC010000001">
    <property type="protein sequence ID" value="MCP2350997.1"/>
    <property type="molecule type" value="Genomic_DNA"/>
</dbReference>
<dbReference type="RefSeq" id="WP_253776863.1">
    <property type="nucleotide sequence ID" value="NZ_BAAAVE010000023.1"/>
</dbReference>
<evidence type="ECO:0000313" key="1">
    <source>
        <dbReference type="EMBL" id="MCP2350997.1"/>
    </source>
</evidence>
<evidence type="ECO:0000313" key="2">
    <source>
        <dbReference type="Proteomes" id="UP001320766"/>
    </source>
</evidence>
<organism evidence="1 2">
    <name type="scientific">Nonomuraea roseoviolacea subsp. carminata</name>
    <dbReference type="NCBI Taxonomy" id="160689"/>
    <lineage>
        <taxon>Bacteria</taxon>
        <taxon>Bacillati</taxon>
        <taxon>Actinomycetota</taxon>
        <taxon>Actinomycetes</taxon>
        <taxon>Streptosporangiales</taxon>
        <taxon>Streptosporangiaceae</taxon>
        <taxon>Nonomuraea</taxon>
    </lineage>
</organism>